<name>A0A7U4LG20_9SPHN</name>
<keyword evidence="1" id="KW-1133">Transmembrane helix</keyword>
<dbReference type="Pfam" id="PF02104">
    <property type="entry name" value="SURF1"/>
    <property type="match status" value="1"/>
</dbReference>
<feature type="transmembrane region" description="Helical" evidence="1">
    <location>
        <begin position="6"/>
        <end position="25"/>
    </location>
</feature>
<keyword evidence="3" id="KW-1185">Reference proteome</keyword>
<reference evidence="2 3" key="1">
    <citation type="journal article" date="2015" name="Int. J. Syst. Evol. Microbiol.">
        <title>Sphingomonas hengshuiensis sp. nov., isolated from lake wetland.</title>
        <authorList>
            <person name="Wei S."/>
            <person name="Wang T."/>
            <person name="Liu H."/>
            <person name="Zhang C."/>
            <person name="Guo J."/>
            <person name="Wang Q."/>
            <person name="Liang K."/>
            <person name="Zhang Z."/>
        </authorList>
    </citation>
    <scope>NUCLEOTIDE SEQUENCE [LARGE SCALE GENOMIC DNA]</scope>
    <source>
        <strain evidence="2 3">WHSC-8</strain>
    </source>
</reference>
<keyword evidence="1" id="KW-0472">Membrane</keyword>
<evidence type="ECO:0000313" key="3">
    <source>
        <dbReference type="Proteomes" id="UP000032300"/>
    </source>
</evidence>
<keyword evidence="1" id="KW-1003">Cell membrane</keyword>
<comment type="subcellular location">
    <subcellularLocation>
        <location evidence="1">Cell membrane</location>
        <topology evidence="1">Multi-pass membrane protein</topology>
    </subcellularLocation>
</comment>
<dbReference type="CDD" id="cd06662">
    <property type="entry name" value="SURF1"/>
    <property type="match status" value="1"/>
</dbReference>
<dbReference type="GO" id="GO:0005886">
    <property type="term" value="C:plasma membrane"/>
    <property type="evidence" value="ECO:0007669"/>
    <property type="project" value="UniProtKB-SubCell"/>
</dbReference>
<dbReference type="EMBL" id="CP010836">
    <property type="protein sequence ID" value="AJP73107.1"/>
    <property type="molecule type" value="Genomic_DNA"/>
</dbReference>
<dbReference type="KEGG" id="sphi:TS85_16870"/>
<protein>
    <recommendedName>
        <fullName evidence="1">SURF1-like protein</fullName>
    </recommendedName>
</protein>
<gene>
    <name evidence="2" type="ORF">TS85_16870</name>
</gene>
<keyword evidence="1" id="KW-0812">Transmembrane</keyword>
<evidence type="ECO:0000313" key="2">
    <source>
        <dbReference type="EMBL" id="AJP73107.1"/>
    </source>
</evidence>
<evidence type="ECO:0000256" key="1">
    <source>
        <dbReference type="RuleBase" id="RU363076"/>
    </source>
</evidence>
<reference evidence="2 3" key="2">
    <citation type="submission" date="2015-02" db="EMBL/GenBank/DDBJ databases">
        <title>The complete genome of Sphingomonas hengshuiensis sp. WHSC-8 isolated from soil of Hengshui Lake.</title>
        <authorList>
            <person name="Wei S."/>
            <person name="Guo J."/>
            <person name="Su C."/>
            <person name="Wu R."/>
            <person name="Zhang Z."/>
            <person name="Liang K."/>
            <person name="Li H."/>
            <person name="Wang T."/>
            <person name="Liu H."/>
            <person name="Zhang C."/>
            <person name="Li Z."/>
            <person name="Wang Q."/>
            <person name="Meng J."/>
        </authorList>
    </citation>
    <scope>NUCLEOTIDE SEQUENCE [LARGE SCALE GENOMIC DNA]</scope>
    <source>
        <strain evidence="2 3">WHSC-8</strain>
    </source>
</reference>
<dbReference type="Proteomes" id="UP000032300">
    <property type="component" value="Chromosome"/>
</dbReference>
<organism evidence="2 3">
    <name type="scientific">Sphingomonas hengshuiensis</name>
    <dbReference type="NCBI Taxonomy" id="1609977"/>
    <lineage>
        <taxon>Bacteria</taxon>
        <taxon>Pseudomonadati</taxon>
        <taxon>Pseudomonadota</taxon>
        <taxon>Alphaproteobacteria</taxon>
        <taxon>Sphingomonadales</taxon>
        <taxon>Sphingomonadaceae</taxon>
        <taxon>Sphingomonas</taxon>
    </lineage>
</organism>
<dbReference type="OrthoDB" id="6079986at2"/>
<accession>A0A7U4LG20</accession>
<dbReference type="RefSeq" id="WP_044333800.1">
    <property type="nucleotide sequence ID" value="NZ_CP010836.1"/>
</dbReference>
<dbReference type="InterPro" id="IPR002994">
    <property type="entry name" value="Surf1/Shy1"/>
</dbReference>
<sequence length="208" mass="21856">MPRFPLLPTAIVGLAIAAMIALGVWQLDRRAEKHAALAQFAANLGKPMMPFPHGPIGDANLFRRASAMCPQPSGWIKQGGRSAKGTNGWRHIAQCGAQAGEPALLVDMGVTPDPKFEAQWPGGAVTGTITHAPNHTPLIAAMFGKAAPKTLMLVSDTAAPGLEPSAKPDLSSVPNNHLAYAVQWFLFAGVAGIIYVLALRLRAKRGSA</sequence>
<dbReference type="AlphaFoldDB" id="A0A7U4LG20"/>
<comment type="similarity">
    <text evidence="1">Belongs to the SURF1 family.</text>
</comment>
<feature type="transmembrane region" description="Helical" evidence="1">
    <location>
        <begin position="178"/>
        <end position="198"/>
    </location>
</feature>
<proteinExistence type="inferred from homology"/>